<name>A0A923KPK7_9BURK</name>
<organism evidence="1 2">
    <name type="scientific">Undibacterium jejuense</name>
    <dbReference type="NCBI Taxonomy" id="1344949"/>
    <lineage>
        <taxon>Bacteria</taxon>
        <taxon>Pseudomonadati</taxon>
        <taxon>Pseudomonadota</taxon>
        <taxon>Betaproteobacteria</taxon>
        <taxon>Burkholderiales</taxon>
        <taxon>Oxalobacteraceae</taxon>
        <taxon>Undibacterium</taxon>
    </lineage>
</organism>
<proteinExistence type="predicted"/>
<dbReference type="EMBL" id="JACOFV010000007">
    <property type="protein sequence ID" value="MBC3862229.1"/>
    <property type="molecule type" value="Genomic_DNA"/>
</dbReference>
<dbReference type="Proteomes" id="UP000634011">
    <property type="component" value="Unassembled WGS sequence"/>
</dbReference>
<comment type="caution">
    <text evidence="1">The sequence shown here is derived from an EMBL/GenBank/DDBJ whole genome shotgun (WGS) entry which is preliminary data.</text>
</comment>
<evidence type="ECO:0000313" key="1">
    <source>
        <dbReference type="EMBL" id="MBC3862229.1"/>
    </source>
</evidence>
<accession>A0A923KPK7</accession>
<gene>
    <name evidence="1" type="ORF">H8K32_08990</name>
</gene>
<dbReference type="AlphaFoldDB" id="A0A923KPK7"/>
<protein>
    <submittedName>
        <fullName evidence="1">Uncharacterized protein</fullName>
    </submittedName>
</protein>
<keyword evidence="2" id="KW-1185">Reference proteome</keyword>
<sequence length="83" mass="9156">MQTAITIAILLLATAYLFFKWIPASLRKKIHAGLAERHPQLANQFDSTIKNCASGCSSSCNSCETSTIIKSDLDVKPINFIRK</sequence>
<reference evidence="1" key="1">
    <citation type="submission" date="2020-08" db="EMBL/GenBank/DDBJ databases">
        <title>Novel species isolated from subtropical streams in China.</title>
        <authorList>
            <person name="Lu H."/>
        </authorList>
    </citation>
    <scope>NUCLEOTIDE SEQUENCE</scope>
    <source>
        <strain evidence="1">KACC 12607</strain>
    </source>
</reference>
<dbReference type="RefSeq" id="WP_186912155.1">
    <property type="nucleotide sequence ID" value="NZ_JACOFV010000007.1"/>
</dbReference>
<evidence type="ECO:0000313" key="2">
    <source>
        <dbReference type="Proteomes" id="UP000634011"/>
    </source>
</evidence>